<evidence type="ECO:0000256" key="4">
    <source>
        <dbReference type="ARBA" id="ARBA00022448"/>
    </source>
</evidence>
<dbReference type="RefSeq" id="XP_035324690.1">
    <property type="nucleotide sequence ID" value="XM_035463266.1"/>
</dbReference>
<keyword evidence="5" id="KW-0653">Protein transport</keyword>
<dbReference type="GO" id="GO:0006886">
    <property type="term" value="P:intracellular protein transport"/>
    <property type="evidence" value="ECO:0007669"/>
    <property type="project" value="InterPro"/>
</dbReference>
<proteinExistence type="inferred from homology"/>
<feature type="compositionally biased region" description="Polar residues" evidence="9">
    <location>
        <begin position="38"/>
        <end position="50"/>
    </location>
</feature>
<feature type="domain" description="Conserved oligomeric Golgi complex subunit 3 C-terminal" evidence="11">
    <location>
        <begin position="317"/>
        <end position="644"/>
    </location>
</feature>
<evidence type="ECO:0000313" key="13">
    <source>
        <dbReference type="Proteomes" id="UP000749293"/>
    </source>
</evidence>
<evidence type="ECO:0000256" key="3">
    <source>
        <dbReference type="ARBA" id="ARBA00020976"/>
    </source>
</evidence>
<gene>
    <name evidence="12" type="ORF">GMORB2_1284</name>
</gene>
<dbReference type="GO" id="GO:0005801">
    <property type="term" value="C:cis-Golgi network"/>
    <property type="evidence" value="ECO:0007669"/>
    <property type="project" value="InterPro"/>
</dbReference>
<evidence type="ECO:0000259" key="10">
    <source>
        <dbReference type="Pfam" id="PF04136"/>
    </source>
</evidence>
<dbReference type="Pfam" id="PF20671">
    <property type="entry name" value="COG3_C"/>
    <property type="match status" value="1"/>
</dbReference>
<dbReference type="PANTHER" id="PTHR13302">
    <property type="entry name" value="CONSERVED OLIGOMERIC GOLGI COMPLEX COMPONENT 3"/>
    <property type="match status" value="1"/>
</dbReference>
<dbReference type="Proteomes" id="UP000749293">
    <property type="component" value="Unassembled WGS sequence"/>
</dbReference>
<dbReference type="GeneID" id="55967514"/>
<accession>A0A9P4YZQ8</accession>
<dbReference type="InterPro" id="IPR007265">
    <property type="entry name" value="COG_su3"/>
</dbReference>
<evidence type="ECO:0000256" key="6">
    <source>
        <dbReference type="ARBA" id="ARBA00023034"/>
    </source>
</evidence>
<evidence type="ECO:0000259" key="11">
    <source>
        <dbReference type="Pfam" id="PF20671"/>
    </source>
</evidence>
<comment type="caution">
    <text evidence="12">The sequence shown here is derived from an EMBL/GenBank/DDBJ whole genome shotgun (WGS) entry which is preliminary data.</text>
</comment>
<evidence type="ECO:0000256" key="2">
    <source>
        <dbReference type="ARBA" id="ARBA00009936"/>
    </source>
</evidence>
<name>A0A9P4YZQ8_9HYPO</name>
<evidence type="ECO:0000256" key="9">
    <source>
        <dbReference type="SAM" id="MobiDB-lite"/>
    </source>
</evidence>
<dbReference type="PANTHER" id="PTHR13302:SF8">
    <property type="entry name" value="CONSERVED OLIGOMERIC GOLGI COMPLEX SUBUNIT 3"/>
    <property type="match status" value="1"/>
</dbReference>
<sequence length="804" mass="89053">MYDESWYSFVEISNSSSKKSAPTNSTNSNQAHRRRESSLLQQPNGANSNVPVEVKTPLENVYEEIENTNTPPEPTLLRRAASYSDFYRVVRAQFPGKKKAVAAKKGQNRQWDALMLFEGPASDNIEDDDWSSTLDHELDRQLLDSAQEEYSLYRDQLILTERHLDGLIDDASSTLDILTTLSNSFKSVEAQTSTFQSQCEGLVNEQKRLEKLADEVGTDLYYYTYLDTATRRLNAPGAGRLVEDHGFGDMVENIDACIIFMAERPNYRDRDTYLARYSALLTKALHLLDHGFTARLDKTMTDIGKQIANTQSESARHALAYGRFEEMMADTYALIPNVRRVVRSAFDQYGRPKEVSSTSSAAAAAHATSIRESYSSAASNMFHTYLTTRDRHLKPMTQHDLDEHAKEVKELSVETASRNLVKQCFERIYSEGKIFTHIFGVEPAWSSVPESAFQIIKAVNTFMPHPGHLSPLGMALQSSLQSAAGGLQTTCAVVGWLASEHSVSEVEEDETPFFRKSKEYAAQLLVWNMWPFADACFDAEITKVITKATVQDTALTVAQSDAYPLVKKAMDLLARFDQAMPKERSAKDSPVVFKIVRETIQVLQKAEARIKSLKNGTDGDLFMVKNLLIIKNELVSLEIGDIRGQPGAGGASSSASGRGAVPSMQHFSQVWDTISPQNWVSFFGGIMAGGTTLWSRGAGAVGGGVTPAVTAKTLTVEDMSEQLDELLRQSIYAFTNRWATLINDSKARKAGVKPIAKVEADLDSLLRAAFASQPEVVAKLKEAIELNAQAQNDAKDGKQGEKKY</sequence>
<protein>
    <recommendedName>
        <fullName evidence="3">Conserved oligomeric Golgi complex subunit 3</fullName>
    </recommendedName>
    <alternativeName>
        <fullName evidence="8">Component of oligomeric Golgi complex 3</fullName>
    </alternativeName>
</protein>
<organism evidence="12 13">
    <name type="scientific">Geosmithia morbida</name>
    <dbReference type="NCBI Taxonomy" id="1094350"/>
    <lineage>
        <taxon>Eukaryota</taxon>
        <taxon>Fungi</taxon>
        <taxon>Dikarya</taxon>
        <taxon>Ascomycota</taxon>
        <taxon>Pezizomycotina</taxon>
        <taxon>Sordariomycetes</taxon>
        <taxon>Hypocreomycetidae</taxon>
        <taxon>Hypocreales</taxon>
        <taxon>Bionectriaceae</taxon>
        <taxon>Geosmithia</taxon>
    </lineage>
</organism>
<dbReference type="GO" id="GO:0000139">
    <property type="term" value="C:Golgi membrane"/>
    <property type="evidence" value="ECO:0007669"/>
    <property type="project" value="UniProtKB-SubCell"/>
</dbReference>
<evidence type="ECO:0000256" key="8">
    <source>
        <dbReference type="ARBA" id="ARBA00031339"/>
    </source>
</evidence>
<evidence type="ECO:0000256" key="1">
    <source>
        <dbReference type="ARBA" id="ARBA00004395"/>
    </source>
</evidence>
<keyword evidence="7" id="KW-0472">Membrane</keyword>
<dbReference type="GO" id="GO:0007030">
    <property type="term" value="P:Golgi organization"/>
    <property type="evidence" value="ECO:0007669"/>
    <property type="project" value="TreeGrafter"/>
</dbReference>
<dbReference type="GO" id="GO:0006914">
    <property type="term" value="P:autophagy"/>
    <property type="evidence" value="ECO:0007669"/>
    <property type="project" value="TreeGrafter"/>
</dbReference>
<feature type="domain" description="Conserved oligomeric Golgi complex subunit 3 N-terminal" evidence="10">
    <location>
        <begin position="153"/>
        <end position="297"/>
    </location>
</feature>
<dbReference type="InterPro" id="IPR048320">
    <property type="entry name" value="COG3_N"/>
</dbReference>
<comment type="subcellular location">
    <subcellularLocation>
        <location evidence="1">Golgi apparatus membrane</location>
        <topology evidence="1">Peripheral membrane protein</topology>
    </subcellularLocation>
</comment>
<keyword evidence="6" id="KW-0333">Golgi apparatus</keyword>
<keyword evidence="13" id="KW-1185">Reference proteome</keyword>
<evidence type="ECO:0000256" key="7">
    <source>
        <dbReference type="ARBA" id="ARBA00023136"/>
    </source>
</evidence>
<dbReference type="InterPro" id="IPR048685">
    <property type="entry name" value="COG3_C"/>
</dbReference>
<dbReference type="GO" id="GO:0006891">
    <property type="term" value="P:intra-Golgi vesicle-mediated transport"/>
    <property type="evidence" value="ECO:0007669"/>
    <property type="project" value="TreeGrafter"/>
</dbReference>
<feature type="region of interest" description="Disordered" evidence="9">
    <location>
        <begin position="13"/>
        <end position="51"/>
    </location>
</feature>
<dbReference type="OrthoDB" id="296793at2759"/>
<dbReference type="Pfam" id="PF04136">
    <property type="entry name" value="COG3_N"/>
    <property type="match status" value="1"/>
</dbReference>
<evidence type="ECO:0000256" key="5">
    <source>
        <dbReference type="ARBA" id="ARBA00022927"/>
    </source>
</evidence>
<feature type="compositionally biased region" description="Polar residues" evidence="9">
    <location>
        <begin position="13"/>
        <end position="30"/>
    </location>
</feature>
<dbReference type="AlphaFoldDB" id="A0A9P4YZQ8"/>
<reference evidence="12" key="1">
    <citation type="submission" date="2020-03" db="EMBL/GenBank/DDBJ databases">
        <title>Site-based positive gene gene selection in Geosmithia morbida across the United States reveals a broad range of putative effectors and factors for local host and environmental adapation.</title>
        <authorList>
            <person name="Onufrak A."/>
            <person name="Murdoch R.W."/>
            <person name="Gazis R."/>
            <person name="Huff M."/>
            <person name="Staton M."/>
            <person name="Klingeman W."/>
            <person name="Hadziabdic D."/>
        </authorList>
    </citation>
    <scope>NUCLEOTIDE SEQUENCE</scope>
    <source>
        <strain evidence="12">1262</strain>
    </source>
</reference>
<dbReference type="EMBL" id="JAANYQ010000002">
    <property type="protein sequence ID" value="KAF4126038.1"/>
    <property type="molecule type" value="Genomic_DNA"/>
</dbReference>
<evidence type="ECO:0000313" key="12">
    <source>
        <dbReference type="EMBL" id="KAF4126038.1"/>
    </source>
</evidence>
<dbReference type="GO" id="GO:0017119">
    <property type="term" value="C:Golgi transport complex"/>
    <property type="evidence" value="ECO:0007669"/>
    <property type="project" value="TreeGrafter"/>
</dbReference>
<comment type="similarity">
    <text evidence="2">Belongs to the COG3 family.</text>
</comment>
<keyword evidence="4" id="KW-0813">Transport</keyword>